<accession>A0ABM1DY46</accession>
<keyword evidence="2" id="KW-1185">Reference proteome</keyword>
<dbReference type="RefSeq" id="XP_014664867.1">
    <property type="nucleotide sequence ID" value="XM_014809381.1"/>
</dbReference>
<name>A0ABM1DY46_PRICU</name>
<sequence>MYVNRASRLVAICMSFMVINECAAVATSNVPCGTEKGDPCDKGLMCAGWMIPGGNELPGLCVDSLNLNQKIERDLPKIRVSDMIATASPGSEAINHDSKQQHQPSFADAYNAYYT</sequence>
<feature type="signal peptide" evidence="1">
    <location>
        <begin position="1"/>
        <end position="24"/>
    </location>
</feature>
<evidence type="ECO:0000313" key="2">
    <source>
        <dbReference type="Proteomes" id="UP000695022"/>
    </source>
</evidence>
<protein>
    <submittedName>
        <fullName evidence="3">Uncharacterized protein LOC106807120</fullName>
    </submittedName>
</protein>
<feature type="chain" id="PRO_5046844357" evidence="1">
    <location>
        <begin position="25"/>
        <end position="115"/>
    </location>
</feature>
<keyword evidence="1" id="KW-0732">Signal</keyword>
<proteinExistence type="predicted"/>
<evidence type="ECO:0000256" key="1">
    <source>
        <dbReference type="SAM" id="SignalP"/>
    </source>
</evidence>
<dbReference type="Proteomes" id="UP000695022">
    <property type="component" value="Unplaced"/>
</dbReference>
<reference evidence="3" key="1">
    <citation type="submission" date="2025-08" db="UniProtKB">
        <authorList>
            <consortium name="RefSeq"/>
        </authorList>
    </citation>
    <scope>IDENTIFICATION</scope>
</reference>
<gene>
    <name evidence="3" type="primary">LOC106807120</name>
</gene>
<evidence type="ECO:0000313" key="3">
    <source>
        <dbReference type="RefSeq" id="XP_014664867.1"/>
    </source>
</evidence>
<dbReference type="GeneID" id="106807120"/>
<organism evidence="2 3">
    <name type="scientific">Priapulus caudatus</name>
    <name type="common">Priapulid worm</name>
    <dbReference type="NCBI Taxonomy" id="37621"/>
    <lineage>
        <taxon>Eukaryota</taxon>
        <taxon>Metazoa</taxon>
        <taxon>Ecdysozoa</taxon>
        <taxon>Scalidophora</taxon>
        <taxon>Priapulida</taxon>
        <taxon>Priapulimorpha</taxon>
        <taxon>Priapulimorphida</taxon>
        <taxon>Priapulidae</taxon>
        <taxon>Priapulus</taxon>
    </lineage>
</organism>